<dbReference type="OrthoDB" id="9775668at2"/>
<evidence type="ECO:0000313" key="2">
    <source>
        <dbReference type="Proteomes" id="UP000294887"/>
    </source>
</evidence>
<comment type="caution">
    <text evidence="1">The sequence shown here is derived from an EMBL/GenBank/DDBJ whole genome shotgun (WGS) entry which is preliminary data.</text>
</comment>
<organism evidence="1 2">
    <name type="scientific">Cocleimonas flava</name>
    <dbReference type="NCBI Taxonomy" id="634765"/>
    <lineage>
        <taxon>Bacteria</taxon>
        <taxon>Pseudomonadati</taxon>
        <taxon>Pseudomonadota</taxon>
        <taxon>Gammaproteobacteria</taxon>
        <taxon>Thiotrichales</taxon>
        <taxon>Thiotrichaceae</taxon>
        <taxon>Cocleimonas</taxon>
    </lineage>
</organism>
<name>A0A4V2P7V1_9GAMM</name>
<accession>A0A4V2P7V1</accession>
<reference evidence="1 2" key="1">
    <citation type="submission" date="2019-03" db="EMBL/GenBank/DDBJ databases">
        <title>Genomic Encyclopedia of Type Strains, Phase IV (KMG-IV): sequencing the most valuable type-strain genomes for metagenomic binning, comparative biology and taxonomic classification.</title>
        <authorList>
            <person name="Goeker M."/>
        </authorList>
    </citation>
    <scope>NUCLEOTIDE SEQUENCE [LARGE SCALE GENOMIC DNA]</scope>
    <source>
        <strain evidence="1 2">DSM 24830</strain>
    </source>
</reference>
<evidence type="ECO:0000313" key="1">
    <source>
        <dbReference type="EMBL" id="TCJ83255.1"/>
    </source>
</evidence>
<dbReference type="Proteomes" id="UP000294887">
    <property type="component" value="Unassembled WGS sequence"/>
</dbReference>
<gene>
    <name evidence="1" type="ORF">EV695_3995</name>
</gene>
<dbReference type="EMBL" id="SMFQ01000005">
    <property type="protein sequence ID" value="TCJ83255.1"/>
    <property type="molecule type" value="Genomic_DNA"/>
</dbReference>
<keyword evidence="2" id="KW-1185">Reference proteome</keyword>
<evidence type="ECO:0008006" key="3">
    <source>
        <dbReference type="Google" id="ProtNLM"/>
    </source>
</evidence>
<dbReference type="AlphaFoldDB" id="A0A4V2P7V1"/>
<dbReference type="RefSeq" id="WP_131907728.1">
    <property type="nucleotide sequence ID" value="NZ_BAAAFU010000007.1"/>
</dbReference>
<sequence length="236" mass="26470">MTDNTESKTSGLEFTEASESRDFLKQQLDQKQAQLLQLKPDCDPLERAHLQHEIAEIMLDSGGNGMPEAAWGLAKESFLIYMKHDQFEDAVHALDALYRTDLPGSVIALGHAMWLSVTYPIDPELSIVMMKNLVDDTPDKSDGAAVAAATAHYIADLRLEGEKRDSVMFLTTNMIAKVAERHSNVTDQGQLNFWMDKLELNDPNLFLPKLAQVIDAIVAGDWWFDRDELRAKLPVN</sequence>
<protein>
    <recommendedName>
        <fullName evidence="3">Tetratricopeptide repeat protein</fullName>
    </recommendedName>
</protein>
<proteinExistence type="predicted"/>